<dbReference type="Gene3D" id="3.40.140.10">
    <property type="entry name" value="Cytidine Deaminase, domain 2"/>
    <property type="match status" value="1"/>
</dbReference>
<keyword evidence="10 13" id="KW-0521">NADP</keyword>
<dbReference type="PANTHER" id="PTHR38011">
    <property type="entry name" value="DIHYDROFOLATE REDUCTASE FAMILY PROTEIN (AFU_ORTHOLOGUE AFUA_8G06820)"/>
    <property type="match status" value="1"/>
</dbReference>
<sequence>MAVYNKKFMKRALELAKKADGRVQPNPYVGAVVVKDNKIIGEGYHKKFGGKHAEPIAIDNAGESCEGADLYVNLEPCSHMGKTPPCVDKIIRKKIKRVFIGISDPHKNVKGDGILKLKQAGIDVYVNILREKAIEINRKFLTHLEKKRPYILLKYAMTLDGYIATVSGDSQWISNEKCRRIVHQKRHNYQGILVGSSTVLYDNPRLSARNREKGFQPKPYILDMVGEIDNLDYNVFNRKAVLITPSDIYDERGMVKIYRFDKKKDDLKDFILEVFEKGKLHSLMIEGGAKTLSFFMENGLFDEVNVFISPKFIGEGVNPLKFNGIYKIKDAIEMKNIEHKSVGEDFMLKGFRENVYWID</sequence>
<evidence type="ECO:0000256" key="1">
    <source>
        <dbReference type="ARBA" id="ARBA00002151"/>
    </source>
</evidence>
<comment type="pathway">
    <text evidence="2 13">Cofactor biosynthesis; riboflavin biosynthesis; 5-amino-6-(D-ribitylamino)uracil from GTP: step 2/4.</text>
</comment>
<evidence type="ECO:0000256" key="7">
    <source>
        <dbReference type="ARBA" id="ARBA00022723"/>
    </source>
</evidence>
<evidence type="ECO:0000256" key="12">
    <source>
        <dbReference type="ARBA" id="ARBA00023268"/>
    </source>
</evidence>
<evidence type="ECO:0000259" key="17">
    <source>
        <dbReference type="PROSITE" id="PS51747"/>
    </source>
</evidence>
<dbReference type="EC" id="3.5.4.26" evidence="13"/>
<comment type="similarity">
    <text evidence="5 13">In the C-terminal section; belongs to the HTP reductase family.</text>
</comment>
<evidence type="ECO:0000313" key="18">
    <source>
        <dbReference type="EMBL" id="TYB30359.1"/>
    </source>
</evidence>
<dbReference type="InterPro" id="IPR004794">
    <property type="entry name" value="Eubact_RibD"/>
</dbReference>
<dbReference type="GO" id="GO:0008835">
    <property type="term" value="F:diaminohydroxyphosphoribosylaminopyrimidine deaminase activity"/>
    <property type="evidence" value="ECO:0007669"/>
    <property type="project" value="UniProtKB-EC"/>
</dbReference>
<evidence type="ECO:0000256" key="15">
    <source>
        <dbReference type="PIRSR" id="PIRSR006769-2"/>
    </source>
</evidence>
<dbReference type="PANTHER" id="PTHR38011:SF7">
    <property type="entry name" value="2,5-DIAMINO-6-RIBOSYLAMINO-4(3H)-PYRIMIDINONE 5'-PHOSPHATE REDUCTASE"/>
    <property type="match status" value="1"/>
</dbReference>
<dbReference type="Gene3D" id="3.40.430.10">
    <property type="entry name" value="Dihydrofolate Reductase, subunit A"/>
    <property type="match status" value="1"/>
</dbReference>
<evidence type="ECO:0000256" key="14">
    <source>
        <dbReference type="PIRSR" id="PIRSR006769-1"/>
    </source>
</evidence>
<dbReference type="GO" id="GO:0009231">
    <property type="term" value="P:riboflavin biosynthetic process"/>
    <property type="evidence" value="ECO:0007669"/>
    <property type="project" value="UniProtKB-UniPathway"/>
</dbReference>
<evidence type="ECO:0000256" key="4">
    <source>
        <dbReference type="ARBA" id="ARBA00005259"/>
    </source>
</evidence>
<feature type="binding site" evidence="15">
    <location>
        <position position="172"/>
    </location>
    <ligand>
        <name>NADP(+)</name>
        <dbReference type="ChEBI" id="CHEBI:58349"/>
    </ligand>
</feature>
<dbReference type="PROSITE" id="PS51747">
    <property type="entry name" value="CYT_DCMP_DEAMINASES_2"/>
    <property type="match status" value="1"/>
</dbReference>
<dbReference type="InterPro" id="IPR016193">
    <property type="entry name" value="Cytidine_deaminase-like"/>
</dbReference>
<gene>
    <name evidence="18" type="primary">ribD</name>
    <name evidence="18" type="ORF">FXF47_09480</name>
</gene>
<comment type="catalytic activity">
    <reaction evidence="13">
        <text>2,5-diamino-6-hydroxy-4-(5-phosphoribosylamino)-pyrimidine + H2O + H(+) = 5-amino-6-(5-phospho-D-ribosylamino)uracil + NH4(+)</text>
        <dbReference type="Rhea" id="RHEA:21868"/>
        <dbReference type="ChEBI" id="CHEBI:15377"/>
        <dbReference type="ChEBI" id="CHEBI:15378"/>
        <dbReference type="ChEBI" id="CHEBI:28938"/>
        <dbReference type="ChEBI" id="CHEBI:58453"/>
        <dbReference type="ChEBI" id="CHEBI:58614"/>
        <dbReference type="EC" id="3.5.4.26"/>
    </reaction>
</comment>
<evidence type="ECO:0000256" key="3">
    <source>
        <dbReference type="ARBA" id="ARBA00004910"/>
    </source>
</evidence>
<feature type="binding site" evidence="15">
    <location>
        <position position="198"/>
    </location>
    <ligand>
        <name>NADP(+)</name>
        <dbReference type="ChEBI" id="CHEBI:58349"/>
    </ligand>
</feature>
<proteinExistence type="inferred from homology"/>
<keyword evidence="19" id="KW-1185">Reference proteome</keyword>
<dbReference type="PROSITE" id="PS00903">
    <property type="entry name" value="CYT_DCMP_DEAMINASES_1"/>
    <property type="match status" value="1"/>
</dbReference>
<feature type="binding site" evidence="16">
    <location>
        <position position="86"/>
    </location>
    <ligand>
        <name>Zn(2+)</name>
        <dbReference type="ChEBI" id="CHEBI:29105"/>
        <note>catalytic</note>
    </ligand>
</feature>
<feature type="domain" description="CMP/dCMP-type deaminase" evidence="17">
    <location>
        <begin position="3"/>
        <end position="125"/>
    </location>
</feature>
<reference evidence="18" key="1">
    <citation type="submission" date="2019-08" db="EMBL/GenBank/DDBJ databases">
        <title>Genomic characterization of a novel candidate phylum (ARYD3) from a high temperature, high salinity tertiary oil reservoir in north central Oklahoma, USA.</title>
        <authorList>
            <person name="Youssef N.H."/>
            <person name="Yadav A."/>
            <person name="Elshahed M.S."/>
        </authorList>
    </citation>
    <scope>NUCLEOTIDE SEQUENCE [LARGE SCALE GENOMIC DNA]</scope>
    <source>
        <strain evidence="18">ARYD3</strain>
    </source>
</reference>
<dbReference type="UniPathway" id="UPA00275">
    <property type="reaction ID" value="UER00401"/>
</dbReference>
<evidence type="ECO:0000256" key="11">
    <source>
        <dbReference type="ARBA" id="ARBA00023002"/>
    </source>
</evidence>
<dbReference type="GO" id="GO:0008703">
    <property type="term" value="F:5-amino-6-(5-phosphoribosylamino)uracil reductase activity"/>
    <property type="evidence" value="ECO:0007669"/>
    <property type="project" value="UniProtKB-EC"/>
</dbReference>
<evidence type="ECO:0000256" key="9">
    <source>
        <dbReference type="ARBA" id="ARBA00022833"/>
    </source>
</evidence>
<feature type="active site" description="Proton donor" evidence="14">
    <location>
        <position position="54"/>
    </location>
</feature>
<feature type="binding site" evidence="15">
    <location>
        <position position="156"/>
    </location>
    <ligand>
        <name>NADP(+)</name>
        <dbReference type="ChEBI" id="CHEBI:58349"/>
    </ligand>
</feature>
<evidence type="ECO:0000313" key="19">
    <source>
        <dbReference type="Proteomes" id="UP000324143"/>
    </source>
</evidence>
<dbReference type="CDD" id="cd01284">
    <property type="entry name" value="Riboflavin_deaminase-reductase"/>
    <property type="match status" value="1"/>
</dbReference>
<keyword evidence="12" id="KW-0511">Multifunctional enzyme</keyword>
<feature type="binding site" evidence="15">
    <location>
        <position position="202"/>
    </location>
    <ligand>
        <name>NADP(+)</name>
        <dbReference type="ChEBI" id="CHEBI:58349"/>
    </ligand>
</feature>
<comment type="cofactor">
    <cofactor evidence="13 16">
        <name>Zn(2+)</name>
        <dbReference type="ChEBI" id="CHEBI:29105"/>
    </cofactor>
    <text evidence="13 16">Binds 1 zinc ion.</text>
</comment>
<dbReference type="Proteomes" id="UP000324143">
    <property type="component" value="Unassembled WGS sequence"/>
</dbReference>
<dbReference type="AlphaFoldDB" id="A0A5D0MIE2"/>
<keyword evidence="9 13" id="KW-0862">Zinc</keyword>
<evidence type="ECO:0000256" key="2">
    <source>
        <dbReference type="ARBA" id="ARBA00004882"/>
    </source>
</evidence>
<feature type="binding site" evidence="15">
    <location>
        <position position="170"/>
    </location>
    <ligand>
        <name>substrate</name>
    </ligand>
</feature>
<dbReference type="FunFam" id="3.40.140.10:FF:000025">
    <property type="entry name" value="Riboflavin biosynthesis protein RibD"/>
    <property type="match status" value="1"/>
</dbReference>
<comment type="function">
    <text evidence="1 13">Converts 2,5-diamino-6-(ribosylamino)-4(3h)-pyrimidinone 5'-phosphate into 5-amino-6-(ribosylamino)-2,4(1h,3h)-pyrimidinedione 5'-phosphate.</text>
</comment>
<keyword evidence="8 13" id="KW-0378">Hydrolase</keyword>
<organism evidence="18 19">
    <name type="scientific">Candidatus Mcinerneyibacterium aminivorans</name>
    <dbReference type="NCBI Taxonomy" id="2703815"/>
    <lineage>
        <taxon>Bacteria</taxon>
        <taxon>Candidatus Macinerneyibacteriota</taxon>
        <taxon>Candidatus Mcinerneyibacteria</taxon>
        <taxon>Candidatus Mcinerneyibacteriales</taxon>
        <taxon>Candidatus Mcinerneyibacteriaceae</taxon>
        <taxon>Candidatus Mcinerneyibacterium</taxon>
    </lineage>
</organism>
<comment type="catalytic activity">
    <reaction evidence="13">
        <text>5-amino-6-(5-phospho-D-ribitylamino)uracil + NADP(+) = 5-amino-6-(5-phospho-D-ribosylamino)uracil + NADPH + H(+)</text>
        <dbReference type="Rhea" id="RHEA:17845"/>
        <dbReference type="ChEBI" id="CHEBI:15378"/>
        <dbReference type="ChEBI" id="CHEBI:57783"/>
        <dbReference type="ChEBI" id="CHEBI:58349"/>
        <dbReference type="ChEBI" id="CHEBI:58421"/>
        <dbReference type="ChEBI" id="CHEBI:58453"/>
        <dbReference type="EC" id="1.1.1.193"/>
    </reaction>
</comment>
<evidence type="ECO:0000256" key="13">
    <source>
        <dbReference type="PIRNR" id="PIRNR006769"/>
    </source>
</evidence>
<dbReference type="PIRSF" id="PIRSF006769">
    <property type="entry name" value="RibD"/>
    <property type="match status" value="1"/>
</dbReference>
<feature type="binding site" evidence="15">
    <location>
        <position position="209"/>
    </location>
    <ligand>
        <name>substrate</name>
    </ligand>
</feature>
<comment type="similarity">
    <text evidence="4 13">In the N-terminal section; belongs to the cytidine and deoxycytidylate deaminase family.</text>
</comment>
<evidence type="ECO:0000256" key="16">
    <source>
        <dbReference type="PIRSR" id="PIRSR006769-3"/>
    </source>
</evidence>
<dbReference type="EC" id="1.1.1.193" evidence="13"/>
<evidence type="ECO:0000256" key="10">
    <source>
        <dbReference type="ARBA" id="ARBA00022857"/>
    </source>
</evidence>
<keyword evidence="7 13" id="KW-0479">Metal-binding</keyword>
<dbReference type="GO" id="GO:0008270">
    <property type="term" value="F:zinc ion binding"/>
    <property type="evidence" value="ECO:0007669"/>
    <property type="project" value="InterPro"/>
</dbReference>
<dbReference type="InterPro" id="IPR016192">
    <property type="entry name" value="APOBEC/CMP_deaminase_Zn-bd"/>
</dbReference>
<evidence type="ECO:0000256" key="5">
    <source>
        <dbReference type="ARBA" id="ARBA00007417"/>
    </source>
</evidence>
<protein>
    <recommendedName>
        <fullName evidence="13">Riboflavin biosynthesis protein RibD</fullName>
    </recommendedName>
    <domain>
        <recommendedName>
            <fullName evidence="13">Diaminohydroxyphosphoribosylaminopyrimidine deaminase</fullName>
            <shortName evidence="13">DRAP deaminase</shortName>
            <ecNumber evidence="13">3.5.4.26</ecNumber>
        </recommendedName>
        <alternativeName>
            <fullName evidence="13">Riboflavin-specific deaminase</fullName>
        </alternativeName>
    </domain>
    <domain>
        <recommendedName>
            <fullName evidence="13">5-amino-6-(5-phosphoribosylamino)uracil reductase</fullName>
            <ecNumber evidence="13">1.1.1.193</ecNumber>
        </recommendedName>
        <alternativeName>
            <fullName evidence="13">HTP reductase</fullName>
        </alternativeName>
    </domain>
</protein>
<evidence type="ECO:0000256" key="6">
    <source>
        <dbReference type="ARBA" id="ARBA00022619"/>
    </source>
</evidence>
<comment type="caution">
    <text evidence="18">The sequence shown here is derived from an EMBL/GenBank/DDBJ whole genome shotgun (WGS) entry which is preliminary data.</text>
</comment>
<dbReference type="NCBIfam" id="TIGR00326">
    <property type="entry name" value="eubact_ribD"/>
    <property type="match status" value="1"/>
</dbReference>
<dbReference type="Pfam" id="PF00383">
    <property type="entry name" value="dCMP_cyt_deam_1"/>
    <property type="match status" value="1"/>
</dbReference>
<accession>A0A5D0MIE2</accession>
<dbReference type="InterPro" id="IPR002734">
    <property type="entry name" value="RibDG_C"/>
</dbReference>
<dbReference type="SUPFAM" id="SSF53927">
    <property type="entry name" value="Cytidine deaminase-like"/>
    <property type="match status" value="1"/>
</dbReference>
<feature type="binding site" evidence="15">
    <location>
        <position position="186"/>
    </location>
    <ligand>
        <name>substrate</name>
    </ligand>
</feature>
<keyword evidence="11 13" id="KW-0560">Oxidoreductase</keyword>
<comment type="pathway">
    <text evidence="3 13">Cofactor biosynthesis; riboflavin biosynthesis; 5-amino-6-(D-ribitylamino)uracil from GTP: step 3/4.</text>
</comment>
<feature type="binding site" evidence="15">
    <location>
        <position position="206"/>
    </location>
    <ligand>
        <name>substrate</name>
    </ligand>
</feature>
<dbReference type="InterPro" id="IPR050765">
    <property type="entry name" value="Riboflavin_Biosynth_HTPR"/>
</dbReference>
<feature type="binding site" evidence="16">
    <location>
        <position position="52"/>
    </location>
    <ligand>
        <name>Zn(2+)</name>
        <dbReference type="ChEBI" id="CHEBI:29105"/>
        <note>catalytic</note>
    </ligand>
</feature>
<feature type="binding site" evidence="16">
    <location>
        <position position="77"/>
    </location>
    <ligand>
        <name>Zn(2+)</name>
        <dbReference type="ChEBI" id="CHEBI:29105"/>
        <note>catalytic</note>
    </ligand>
</feature>
<dbReference type="Pfam" id="PF01872">
    <property type="entry name" value="RibD_C"/>
    <property type="match status" value="1"/>
</dbReference>
<dbReference type="SUPFAM" id="SSF53597">
    <property type="entry name" value="Dihydrofolate reductase-like"/>
    <property type="match status" value="1"/>
</dbReference>
<name>A0A5D0MIE2_9BACT</name>
<keyword evidence="6 13" id="KW-0686">Riboflavin biosynthesis</keyword>
<dbReference type="InterPro" id="IPR024072">
    <property type="entry name" value="DHFR-like_dom_sf"/>
</dbReference>
<dbReference type="EMBL" id="VSIX01000139">
    <property type="protein sequence ID" value="TYB30359.1"/>
    <property type="molecule type" value="Genomic_DNA"/>
</dbReference>
<evidence type="ECO:0000256" key="8">
    <source>
        <dbReference type="ARBA" id="ARBA00022801"/>
    </source>
</evidence>
<feature type="binding site" evidence="15">
    <location>
        <position position="286"/>
    </location>
    <ligand>
        <name>substrate</name>
    </ligand>
</feature>
<dbReference type="InterPro" id="IPR002125">
    <property type="entry name" value="CMP_dCMP_dom"/>
</dbReference>